<feature type="compositionally biased region" description="Basic and acidic residues" evidence="7">
    <location>
        <begin position="18"/>
        <end position="54"/>
    </location>
</feature>
<keyword evidence="6 8" id="KW-0472">Membrane</keyword>
<evidence type="ECO:0000256" key="1">
    <source>
        <dbReference type="ARBA" id="ARBA00004141"/>
    </source>
</evidence>
<dbReference type="SUPFAM" id="SSF161111">
    <property type="entry name" value="Cation efflux protein transmembrane domain-like"/>
    <property type="match status" value="1"/>
</dbReference>
<keyword evidence="5 8" id="KW-1133">Transmembrane helix</keyword>
<dbReference type="Pfam" id="PF16916">
    <property type="entry name" value="ZT_dimer"/>
    <property type="match status" value="1"/>
</dbReference>
<evidence type="ECO:0000313" key="12">
    <source>
        <dbReference type="Proteomes" id="UP001059597"/>
    </source>
</evidence>
<feature type="transmembrane region" description="Helical" evidence="8">
    <location>
        <begin position="297"/>
        <end position="320"/>
    </location>
</feature>
<evidence type="ECO:0000259" key="9">
    <source>
        <dbReference type="Pfam" id="PF01545"/>
    </source>
</evidence>
<proteinExistence type="inferred from homology"/>
<feature type="transmembrane region" description="Helical" evidence="8">
    <location>
        <begin position="189"/>
        <end position="207"/>
    </location>
</feature>
<feature type="domain" description="Cation efflux protein transmembrane" evidence="9">
    <location>
        <begin position="158"/>
        <end position="351"/>
    </location>
</feature>
<evidence type="ECO:0000256" key="5">
    <source>
        <dbReference type="ARBA" id="ARBA00022989"/>
    </source>
</evidence>
<dbReference type="InterPro" id="IPR027470">
    <property type="entry name" value="Cation_efflux_CTD"/>
</dbReference>
<dbReference type="Pfam" id="PF01545">
    <property type="entry name" value="Cation_efflux"/>
    <property type="match status" value="1"/>
</dbReference>
<evidence type="ECO:0000256" key="6">
    <source>
        <dbReference type="ARBA" id="ARBA00023136"/>
    </source>
</evidence>
<keyword evidence="3" id="KW-0813">Transport</keyword>
<reference evidence="11" key="1">
    <citation type="submission" date="2022-06" db="EMBL/GenBank/DDBJ databases">
        <title>Complete genome sequence of Streptomyces nigrescens HEK616.</title>
        <authorList>
            <person name="Asamizu S."/>
            <person name="Onaka H."/>
        </authorList>
    </citation>
    <scope>NUCLEOTIDE SEQUENCE</scope>
    <source>
        <strain evidence="11">HEK616</strain>
    </source>
</reference>
<dbReference type="Gene3D" id="1.20.1510.10">
    <property type="entry name" value="Cation efflux protein transmembrane domain"/>
    <property type="match status" value="1"/>
</dbReference>
<feature type="domain" description="Cation efflux protein cytoplasmic" evidence="10">
    <location>
        <begin position="355"/>
        <end position="430"/>
    </location>
</feature>
<feature type="compositionally biased region" description="Low complexity" evidence="7">
    <location>
        <begin position="70"/>
        <end position="100"/>
    </location>
</feature>
<accession>A0ABM8A3L9</accession>
<gene>
    <name evidence="11" type="ORF">HEK616_67290</name>
</gene>
<dbReference type="InterPro" id="IPR050291">
    <property type="entry name" value="CDF_Transporter"/>
</dbReference>
<keyword evidence="12" id="KW-1185">Reference proteome</keyword>
<feature type="transmembrane region" description="Helical" evidence="8">
    <location>
        <begin position="227"/>
        <end position="244"/>
    </location>
</feature>
<evidence type="ECO:0000256" key="7">
    <source>
        <dbReference type="SAM" id="MobiDB-lite"/>
    </source>
</evidence>
<feature type="transmembrane region" description="Helical" evidence="8">
    <location>
        <begin position="256"/>
        <end position="276"/>
    </location>
</feature>
<feature type="region of interest" description="Disordered" evidence="7">
    <location>
        <begin position="1"/>
        <end position="118"/>
    </location>
</feature>
<sequence>MESVCHGSPMAGNRTPSHRPDQAHPHSHDRADLAHPRDGHGDSPAHPGDGHGDGPHGQGPGHSHPGHHGQGPSHSDPGPHGHGPSHSHPDPHGQGASHSHPGAHGHDHGHSHPGLPAQAGRWGRVRHQLGHLLTPHSHEAADKVDAAMETSREGMRTLWLSLGILGGTGLVQAVVVAMSGSVALLGDTLHNAADALTAVPLGIAFVLGRRAANRRYTYGYGRAEDLAGIAIVLTIATSSLLAAYEAVDRLLHPRDVTHLGAVAVAAVVGFLGNEWVARYRIRTGRKIGSAALVADGLHARTDGFTSLAVLLGAGGAALGWRLADPLIGLLITAAILVVLRDAAREVYRRLMDSVDPELLDTAETALRTVAGVRDVGQVRMRWIGHTLRAEADIVVDAQLTVVQAHALAVAAEHALIHAVPRLTAATVHTDHTTEGTGITDPHAALSHHAAA</sequence>
<keyword evidence="4 8" id="KW-0812">Transmembrane</keyword>
<evidence type="ECO:0000256" key="3">
    <source>
        <dbReference type="ARBA" id="ARBA00022448"/>
    </source>
</evidence>
<organism evidence="11 12">
    <name type="scientific">Streptomyces nigrescens</name>
    <dbReference type="NCBI Taxonomy" id="1920"/>
    <lineage>
        <taxon>Bacteria</taxon>
        <taxon>Bacillati</taxon>
        <taxon>Actinomycetota</taxon>
        <taxon>Actinomycetes</taxon>
        <taxon>Kitasatosporales</taxon>
        <taxon>Streptomycetaceae</taxon>
        <taxon>Streptomyces</taxon>
    </lineage>
</organism>
<dbReference type="EMBL" id="AP026073">
    <property type="protein sequence ID" value="BDM73242.1"/>
    <property type="molecule type" value="Genomic_DNA"/>
</dbReference>
<dbReference type="PANTHER" id="PTHR43840:SF15">
    <property type="entry name" value="MITOCHONDRIAL METAL TRANSPORTER 1-RELATED"/>
    <property type="match status" value="1"/>
</dbReference>
<dbReference type="InterPro" id="IPR036837">
    <property type="entry name" value="Cation_efflux_CTD_sf"/>
</dbReference>
<name>A0ABM8A3L9_STRNI</name>
<dbReference type="InterPro" id="IPR002524">
    <property type="entry name" value="Cation_efflux"/>
</dbReference>
<dbReference type="NCBIfam" id="TIGR01297">
    <property type="entry name" value="CDF"/>
    <property type="match status" value="1"/>
</dbReference>
<dbReference type="PANTHER" id="PTHR43840">
    <property type="entry name" value="MITOCHONDRIAL METAL TRANSPORTER 1-RELATED"/>
    <property type="match status" value="1"/>
</dbReference>
<evidence type="ECO:0000256" key="2">
    <source>
        <dbReference type="ARBA" id="ARBA00008114"/>
    </source>
</evidence>
<protein>
    <submittedName>
        <fullName evidence="11">Cation efflux system protein</fullName>
    </submittedName>
</protein>
<evidence type="ECO:0000313" key="11">
    <source>
        <dbReference type="EMBL" id="BDM73242.1"/>
    </source>
</evidence>
<dbReference type="SUPFAM" id="SSF160240">
    <property type="entry name" value="Cation efflux protein cytoplasmic domain-like"/>
    <property type="match status" value="1"/>
</dbReference>
<comment type="similarity">
    <text evidence="2">Belongs to the cation diffusion facilitator (CDF) transporter (TC 2.A.4) family.</text>
</comment>
<feature type="transmembrane region" description="Helical" evidence="8">
    <location>
        <begin position="158"/>
        <end position="183"/>
    </location>
</feature>
<dbReference type="Proteomes" id="UP001059597">
    <property type="component" value="Chromosome"/>
</dbReference>
<evidence type="ECO:0000259" key="10">
    <source>
        <dbReference type="Pfam" id="PF16916"/>
    </source>
</evidence>
<dbReference type="Gene3D" id="3.30.70.1350">
    <property type="entry name" value="Cation efflux protein, cytoplasmic domain"/>
    <property type="match status" value="1"/>
</dbReference>
<dbReference type="InterPro" id="IPR027469">
    <property type="entry name" value="Cation_efflux_TMD_sf"/>
</dbReference>
<dbReference type="InterPro" id="IPR058533">
    <property type="entry name" value="Cation_efflux_TM"/>
</dbReference>
<feature type="region of interest" description="Disordered" evidence="7">
    <location>
        <begin position="431"/>
        <end position="451"/>
    </location>
</feature>
<evidence type="ECO:0000256" key="4">
    <source>
        <dbReference type="ARBA" id="ARBA00022692"/>
    </source>
</evidence>
<feature type="transmembrane region" description="Helical" evidence="8">
    <location>
        <begin position="326"/>
        <end position="343"/>
    </location>
</feature>
<evidence type="ECO:0000256" key="8">
    <source>
        <dbReference type="SAM" id="Phobius"/>
    </source>
</evidence>
<comment type="subcellular location">
    <subcellularLocation>
        <location evidence="1">Membrane</location>
        <topology evidence="1">Multi-pass membrane protein</topology>
    </subcellularLocation>
</comment>